<evidence type="ECO:0000313" key="2">
    <source>
        <dbReference type="EMBL" id="GMA96356.1"/>
    </source>
</evidence>
<sequence>MAAAAATLIPAMSATAAPTCDTGCVVSFTPGAQTTWTVPSDATDVTVVVAGGAGGASVYASTPAAPEAR</sequence>
<evidence type="ECO:0000256" key="1">
    <source>
        <dbReference type="SAM" id="SignalP"/>
    </source>
</evidence>
<keyword evidence="1" id="KW-0732">Signal</keyword>
<protein>
    <submittedName>
        <fullName evidence="2">Uncharacterized protein</fullName>
    </submittedName>
</protein>
<reference evidence="3" key="1">
    <citation type="journal article" date="2019" name="Int. J. Syst. Evol. Microbiol.">
        <title>The Global Catalogue of Microorganisms (GCM) 10K type strain sequencing project: providing services to taxonomists for standard genome sequencing and annotation.</title>
        <authorList>
            <consortium name="The Broad Institute Genomics Platform"/>
            <consortium name="The Broad Institute Genome Sequencing Center for Infectious Disease"/>
            <person name="Wu L."/>
            <person name="Ma J."/>
        </authorList>
    </citation>
    <scope>NUCLEOTIDE SEQUENCE [LARGE SCALE GENOMIC DNA]</scope>
    <source>
        <strain evidence="3">NBRC 108894</strain>
    </source>
</reference>
<name>A0ABQ6K6S8_9MICO</name>
<gene>
    <name evidence="2" type="ORF">GCM10025881_31800</name>
</gene>
<accession>A0ABQ6K6S8</accession>
<feature type="signal peptide" evidence="1">
    <location>
        <begin position="1"/>
        <end position="16"/>
    </location>
</feature>
<evidence type="ECO:0000313" key="3">
    <source>
        <dbReference type="Proteomes" id="UP001157034"/>
    </source>
</evidence>
<keyword evidence="3" id="KW-1185">Reference proteome</keyword>
<dbReference type="Proteomes" id="UP001157034">
    <property type="component" value="Unassembled WGS sequence"/>
</dbReference>
<organism evidence="2 3">
    <name type="scientific">Pseudolysinimonas kribbensis</name>
    <dbReference type="NCBI Taxonomy" id="433641"/>
    <lineage>
        <taxon>Bacteria</taxon>
        <taxon>Bacillati</taxon>
        <taxon>Actinomycetota</taxon>
        <taxon>Actinomycetes</taxon>
        <taxon>Micrococcales</taxon>
        <taxon>Microbacteriaceae</taxon>
        <taxon>Pseudolysinimonas</taxon>
    </lineage>
</organism>
<feature type="chain" id="PRO_5047322455" evidence="1">
    <location>
        <begin position="17"/>
        <end position="69"/>
    </location>
</feature>
<comment type="caution">
    <text evidence="2">The sequence shown here is derived from an EMBL/GenBank/DDBJ whole genome shotgun (WGS) entry which is preliminary data.</text>
</comment>
<proteinExistence type="predicted"/>
<dbReference type="EMBL" id="BSVB01000001">
    <property type="protein sequence ID" value="GMA96356.1"/>
    <property type="molecule type" value="Genomic_DNA"/>
</dbReference>